<accession>A0A1A2W6M2</accession>
<dbReference type="Gene3D" id="3.90.180.10">
    <property type="entry name" value="Medium-chain alcohol dehydrogenases, catalytic domain"/>
    <property type="match status" value="1"/>
</dbReference>
<protein>
    <submittedName>
        <fullName evidence="2">Alcohol dehydrogenase</fullName>
    </submittedName>
</protein>
<dbReference type="Pfam" id="PF00107">
    <property type="entry name" value="ADH_zinc_N"/>
    <property type="match status" value="1"/>
</dbReference>
<dbReference type="SUPFAM" id="SSF50129">
    <property type="entry name" value="GroES-like"/>
    <property type="match status" value="1"/>
</dbReference>
<proteinExistence type="predicted"/>
<dbReference type="Proteomes" id="UP000092207">
    <property type="component" value="Unassembled WGS sequence"/>
</dbReference>
<dbReference type="PANTHER" id="PTHR43677:SF11">
    <property type="entry name" value="ZINC-CONTAINING ALCOHOL DEHYDROGENASE"/>
    <property type="match status" value="1"/>
</dbReference>
<organism evidence="2 3">
    <name type="scientific">Mycobacterium scrofulaceum</name>
    <dbReference type="NCBI Taxonomy" id="1783"/>
    <lineage>
        <taxon>Bacteria</taxon>
        <taxon>Bacillati</taxon>
        <taxon>Actinomycetota</taxon>
        <taxon>Actinomycetes</taxon>
        <taxon>Mycobacteriales</taxon>
        <taxon>Mycobacteriaceae</taxon>
        <taxon>Mycobacterium</taxon>
    </lineage>
</organism>
<dbReference type="InterPro" id="IPR051397">
    <property type="entry name" value="Zn-ADH-like_protein"/>
</dbReference>
<dbReference type="GO" id="GO:0016491">
    <property type="term" value="F:oxidoreductase activity"/>
    <property type="evidence" value="ECO:0007669"/>
    <property type="project" value="InterPro"/>
</dbReference>
<dbReference type="EMBL" id="LZJY01000067">
    <property type="protein sequence ID" value="OBI08492.1"/>
    <property type="molecule type" value="Genomic_DNA"/>
</dbReference>
<dbReference type="PANTHER" id="PTHR43677">
    <property type="entry name" value="SHORT-CHAIN DEHYDROGENASE/REDUCTASE"/>
    <property type="match status" value="1"/>
</dbReference>
<dbReference type="InterPro" id="IPR011032">
    <property type="entry name" value="GroES-like_sf"/>
</dbReference>
<evidence type="ECO:0000313" key="3">
    <source>
        <dbReference type="Proteomes" id="UP000092207"/>
    </source>
</evidence>
<sequence length="306" mass="31859">MRAAVLEAAGDIPKVRDFDEPQGDPHSEIVEVVLAGCNPVDILLASGRMGQPTTPSVVGREGIGTLDGKRIYFNAPPDPFGSWAQRCPVNPAKTFPVPDGLDDDVAVACGIAGLAAWLPLTRHADVSHGETVLVLGATGVVGRIAVQVAKLLGAGRVIGAGRNPEALEQTRDLGADATVQLGGDDDAAALRKESGDGYDVVIDLVYGNPFLAALDATANGATLITVGEGAGPTAEVPFRSLTGRTHVGHLNDAMAPDVLRAGYAEITKYAAEGWIHVDSRRYSLEEAAQAWREQQSGPHVKIAVAP</sequence>
<evidence type="ECO:0000259" key="1">
    <source>
        <dbReference type="SMART" id="SM00829"/>
    </source>
</evidence>
<dbReference type="InterPro" id="IPR036291">
    <property type="entry name" value="NAD(P)-bd_dom_sf"/>
</dbReference>
<dbReference type="InterPro" id="IPR020843">
    <property type="entry name" value="ER"/>
</dbReference>
<dbReference type="InterPro" id="IPR013149">
    <property type="entry name" value="ADH-like_C"/>
</dbReference>
<dbReference type="SUPFAM" id="SSF51735">
    <property type="entry name" value="NAD(P)-binding Rossmann-fold domains"/>
    <property type="match status" value="1"/>
</dbReference>
<gene>
    <name evidence="2" type="ORF">A5679_09495</name>
</gene>
<dbReference type="AlphaFoldDB" id="A0A1A2W6M2"/>
<evidence type="ECO:0000313" key="2">
    <source>
        <dbReference type="EMBL" id="OBI08492.1"/>
    </source>
</evidence>
<dbReference type="Gene3D" id="3.40.50.720">
    <property type="entry name" value="NAD(P)-binding Rossmann-like Domain"/>
    <property type="match status" value="1"/>
</dbReference>
<feature type="domain" description="Enoyl reductase (ER)" evidence="1">
    <location>
        <begin position="10"/>
        <end position="304"/>
    </location>
</feature>
<comment type="caution">
    <text evidence="2">The sequence shown here is derived from an EMBL/GenBank/DDBJ whole genome shotgun (WGS) entry which is preliminary data.</text>
</comment>
<dbReference type="SMART" id="SM00829">
    <property type="entry name" value="PKS_ER"/>
    <property type="match status" value="1"/>
</dbReference>
<name>A0A1A2W6M2_MYCSC</name>
<reference evidence="2 3" key="1">
    <citation type="submission" date="2016-06" db="EMBL/GenBank/DDBJ databases">
        <authorList>
            <person name="Kjaerup R.B."/>
            <person name="Dalgaard T.S."/>
            <person name="Juul-Madsen H.R."/>
        </authorList>
    </citation>
    <scope>NUCLEOTIDE SEQUENCE [LARGE SCALE GENOMIC DNA]</scope>
    <source>
        <strain evidence="2 3">E2838</strain>
    </source>
</reference>